<evidence type="ECO:0000313" key="8">
    <source>
        <dbReference type="EMBL" id="OVF07025.1"/>
    </source>
</evidence>
<comment type="subcellular location">
    <subcellularLocation>
        <location evidence="2">Cytoplasm</location>
    </subcellularLocation>
    <subcellularLocation>
        <location evidence="1">Nucleus</location>
    </subcellularLocation>
</comment>
<dbReference type="Proteomes" id="UP000195602">
    <property type="component" value="Unassembled WGS sequence"/>
</dbReference>
<reference evidence="8 9" key="1">
    <citation type="submission" date="2017-04" db="EMBL/GenBank/DDBJ databases">
        <title>Draft genome of the yeast Clavispora lusitaniae type strain CBS 6936.</title>
        <authorList>
            <person name="Durrens P."/>
            <person name="Klopp C."/>
            <person name="Biteau N."/>
            <person name="Fitton-Ouhabi V."/>
            <person name="Dementhon K."/>
            <person name="Accoceberry I."/>
            <person name="Sherman D.J."/>
            <person name="Noel T."/>
        </authorList>
    </citation>
    <scope>NUCLEOTIDE SEQUENCE [LARGE SCALE GENOMIC DNA]</scope>
    <source>
        <strain evidence="8 9">CBS 6936</strain>
    </source>
</reference>
<accession>A0AA91T0H3</accession>
<keyword evidence="6" id="KW-0539">Nucleus</keyword>
<dbReference type="KEGG" id="clus:A9F13_16g01331"/>
<keyword evidence="5" id="KW-0690">Ribosome biogenesis</keyword>
<gene>
    <name evidence="8" type="ORF">A9F13_16g01331</name>
</gene>
<dbReference type="GO" id="GO:0005737">
    <property type="term" value="C:cytoplasm"/>
    <property type="evidence" value="ECO:0007669"/>
    <property type="project" value="UniProtKB-SubCell"/>
</dbReference>
<dbReference type="GO" id="GO:0030687">
    <property type="term" value="C:preribosome, large subunit precursor"/>
    <property type="evidence" value="ECO:0007669"/>
    <property type="project" value="TreeGrafter"/>
</dbReference>
<feature type="compositionally biased region" description="Basic and acidic residues" evidence="7">
    <location>
        <begin position="148"/>
        <end position="157"/>
    </location>
</feature>
<dbReference type="EMBL" id="LYUB02000016">
    <property type="protein sequence ID" value="OVF07025.1"/>
    <property type="molecule type" value="Genomic_DNA"/>
</dbReference>
<evidence type="ECO:0000256" key="7">
    <source>
        <dbReference type="SAM" id="MobiDB-lite"/>
    </source>
</evidence>
<evidence type="ECO:0000256" key="2">
    <source>
        <dbReference type="ARBA" id="ARBA00004496"/>
    </source>
</evidence>
<dbReference type="PANTHER" id="PTHR28280:SF1">
    <property type="entry name" value="SHUTTLING PRE-60S FACTOR ECM1"/>
    <property type="match status" value="1"/>
</dbReference>
<feature type="compositionally biased region" description="Basic and acidic residues" evidence="7">
    <location>
        <begin position="13"/>
        <end position="38"/>
    </location>
</feature>
<dbReference type="GO" id="GO:0000055">
    <property type="term" value="P:ribosomal large subunit export from nucleus"/>
    <property type="evidence" value="ECO:0007669"/>
    <property type="project" value="TreeGrafter"/>
</dbReference>
<feature type="region of interest" description="Disordered" evidence="7">
    <location>
        <begin position="148"/>
        <end position="171"/>
    </location>
</feature>
<feature type="region of interest" description="Disordered" evidence="7">
    <location>
        <begin position="60"/>
        <end position="84"/>
    </location>
</feature>
<dbReference type="InterPro" id="IPR022784">
    <property type="entry name" value="Ribosome_bgen_Alb1"/>
</dbReference>
<protein>
    <submittedName>
        <fullName evidence="8">Shuttling pre-60S factor</fullName>
    </submittedName>
</protein>
<keyword evidence="3" id="KW-0813">Transport</keyword>
<name>A0AA91T0H3_CLALS</name>
<feature type="region of interest" description="Disordered" evidence="7">
    <location>
        <begin position="1"/>
        <end position="38"/>
    </location>
</feature>
<evidence type="ECO:0000256" key="5">
    <source>
        <dbReference type="ARBA" id="ARBA00022517"/>
    </source>
</evidence>
<evidence type="ECO:0000256" key="3">
    <source>
        <dbReference type="ARBA" id="ARBA00022448"/>
    </source>
</evidence>
<feature type="compositionally biased region" description="Basic residues" evidence="7">
    <location>
        <begin position="60"/>
        <end position="70"/>
    </location>
</feature>
<comment type="caution">
    <text evidence="8">The sequence shown here is derived from an EMBL/GenBank/DDBJ whole genome shotgun (WGS) entry which is preliminary data.</text>
</comment>
<organism evidence="8 9">
    <name type="scientific">Clavispora lusitaniae</name>
    <name type="common">Candida lusitaniae</name>
    <dbReference type="NCBI Taxonomy" id="36911"/>
    <lineage>
        <taxon>Eukaryota</taxon>
        <taxon>Fungi</taxon>
        <taxon>Dikarya</taxon>
        <taxon>Ascomycota</taxon>
        <taxon>Saccharomycotina</taxon>
        <taxon>Pichiomycetes</taxon>
        <taxon>Metschnikowiaceae</taxon>
        <taxon>Clavispora</taxon>
    </lineage>
</organism>
<dbReference type="InterPro" id="IPR053278">
    <property type="entry name" value="Pre-60S_factor_ECM1"/>
</dbReference>
<evidence type="ECO:0000256" key="6">
    <source>
        <dbReference type="ARBA" id="ARBA00023242"/>
    </source>
</evidence>
<proteinExistence type="predicted"/>
<sequence>MAKKISKHSRAARRGEISTDGDRSLENIPKAENDDVKKSIIRTTIKNENLLAKKMEMDKIRKKGAKRKTSALKSKTDRGSRVEGILATKIQQSIERSKYVQSARKAGWDKINKTIEIKNDLLEEKKTPVPTEDDVAQMEEDEYVDEFFGKEKEKSPEGPKNAFALLEETEA</sequence>
<feature type="compositionally biased region" description="Basic residues" evidence="7">
    <location>
        <begin position="1"/>
        <end position="12"/>
    </location>
</feature>
<dbReference type="Pfam" id="PF09135">
    <property type="entry name" value="Alb1"/>
    <property type="match status" value="1"/>
</dbReference>
<keyword evidence="4" id="KW-0963">Cytoplasm</keyword>
<evidence type="ECO:0000256" key="1">
    <source>
        <dbReference type="ARBA" id="ARBA00004123"/>
    </source>
</evidence>
<dbReference type="AlphaFoldDB" id="A0AA91T0H3"/>
<evidence type="ECO:0000256" key="4">
    <source>
        <dbReference type="ARBA" id="ARBA00022490"/>
    </source>
</evidence>
<dbReference type="PANTHER" id="PTHR28280">
    <property type="entry name" value="SHUTTLING PRE-60S FACTOR ECM1"/>
    <property type="match status" value="1"/>
</dbReference>
<dbReference type="GO" id="GO:0005730">
    <property type="term" value="C:nucleolus"/>
    <property type="evidence" value="ECO:0007669"/>
    <property type="project" value="TreeGrafter"/>
</dbReference>
<evidence type="ECO:0000313" key="9">
    <source>
        <dbReference type="Proteomes" id="UP000195602"/>
    </source>
</evidence>